<reference evidence="2" key="1">
    <citation type="submission" date="2022-06" db="EMBL/GenBank/DDBJ databases">
        <title>Genomic Encyclopedia of Archaeal and Bacterial Type Strains, Phase II (KMG-II): from individual species to whole genera.</title>
        <authorList>
            <person name="Goeker M."/>
        </authorList>
    </citation>
    <scope>NUCLEOTIDE SEQUENCE</scope>
    <source>
        <strain evidence="2">DSM 43935</strain>
    </source>
</reference>
<name>A0AAE3GAI0_9PSEU</name>
<gene>
    <name evidence="2" type="ORF">LX83_001541</name>
</gene>
<keyword evidence="3" id="KW-1185">Reference proteome</keyword>
<protein>
    <recommendedName>
        <fullName evidence="4">DUF4232 domain-containing protein</fullName>
    </recommendedName>
</protein>
<feature type="region of interest" description="Disordered" evidence="1">
    <location>
        <begin position="195"/>
        <end position="224"/>
    </location>
</feature>
<dbReference type="AlphaFoldDB" id="A0AAE3GAI0"/>
<dbReference type="InterPro" id="IPR006311">
    <property type="entry name" value="TAT_signal"/>
</dbReference>
<dbReference type="PROSITE" id="PS51318">
    <property type="entry name" value="TAT"/>
    <property type="match status" value="1"/>
</dbReference>
<evidence type="ECO:0008006" key="4">
    <source>
        <dbReference type="Google" id="ProtNLM"/>
    </source>
</evidence>
<feature type="compositionally biased region" description="Low complexity" evidence="1">
    <location>
        <begin position="206"/>
        <end position="219"/>
    </location>
</feature>
<organism evidence="2 3">
    <name type="scientific">Goodfellowiella coeruleoviolacea</name>
    <dbReference type="NCBI Taxonomy" id="334858"/>
    <lineage>
        <taxon>Bacteria</taxon>
        <taxon>Bacillati</taxon>
        <taxon>Actinomycetota</taxon>
        <taxon>Actinomycetes</taxon>
        <taxon>Pseudonocardiales</taxon>
        <taxon>Pseudonocardiaceae</taxon>
        <taxon>Goodfellowiella</taxon>
    </lineage>
</organism>
<feature type="region of interest" description="Disordered" evidence="1">
    <location>
        <begin position="41"/>
        <end position="70"/>
    </location>
</feature>
<evidence type="ECO:0000313" key="2">
    <source>
        <dbReference type="EMBL" id="MCP2164701.1"/>
    </source>
</evidence>
<proteinExistence type="predicted"/>
<dbReference type="Proteomes" id="UP001206128">
    <property type="component" value="Unassembled WGS sequence"/>
</dbReference>
<dbReference type="RefSeq" id="WP_253768614.1">
    <property type="nucleotide sequence ID" value="NZ_JAMTCK010000003.1"/>
</dbReference>
<sequence>MIKFSVSPASRRHVLTIAGTGAAVALAVWAVVETSGVAAPTAPAPGQRLSASRWQAPPTPLPGQPAAPPQPCPDRVLRVRAEVLPARPDRLDFGHRPADNPVARLVVVNTGQTACTRDLGEHRELLLASADGGRTRWLSRDCAPETAGELRIMHPGEEYGFPLTEAHLGRPVAPVVGADPLAPQGFPVDALLDAGAEPACPPDQPAPSAGASARPADGSCAQPCGRATTATAAARAADNAWPVVRGDAPPAGDHYLVGRLGELTTEPVAVRLG</sequence>
<dbReference type="EMBL" id="JAMTCK010000003">
    <property type="protein sequence ID" value="MCP2164701.1"/>
    <property type="molecule type" value="Genomic_DNA"/>
</dbReference>
<evidence type="ECO:0000313" key="3">
    <source>
        <dbReference type="Proteomes" id="UP001206128"/>
    </source>
</evidence>
<comment type="caution">
    <text evidence="2">The sequence shown here is derived from an EMBL/GenBank/DDBJ whole genome shotgun (WGS) entry which is preliminary data.</text>
</comment>
<accession>A0AAE3GAI0</accession>
<evidence type="ECO:0000256" key="1">
    <source>
        <dbReference type="SAM" id="MobiDB-lite"/>
    </source>
</evidence>
<feature type="compositionally biased region" description="Pro residues" evidence="1">
    <location>
        <begin position="57"/>
        <end position="70"/>
    </location>
</feature>